<evidence type="ECO:0000259" key="1">
    <source>
        <dbReference type="Pfam" id="PF08818"/>
    </source>
</evidence>
<reference evidence="2 3" key="1">
    <citation type="submission" date="2016-11" db="EMBL/GenBank/DDBJ databases">
        <authorList>
            <person name="Jaros S."/>
            <person name="Januszkiewicz K."/>
            <person name="Wedrychowicz H."/>
        </authorList>
    </citation>
    <scope>NUCLEOTIDE SEQUENCE [LARGE SCALE GENOMIC DNA]</scope>
    <source>
        <strain evidence="2 3">IBRC-M 10683</strain>
    </source>
</reference>
<dbReference type="AlphaFoldDB" id="A0A1M5INV0"/>
<dbReference type="EMBL" id="FQVW01000025">
    <property type="protein sequence ID" value="SHG29921.1"/>
    <property type="molecule type" value="Genomic_DNA"/>
</dbReference>
<feature type="domain" description="YdhG-like" evidence="1">
    <location>
        <begin position="15"/>
        <end position="112"/>
    </location>
</feature>
<proteinExistence type="predicted"/>
<dbReference type="Pfam" id="PF08818">
    <property type="entry name" value="DUF1801"/>
    <property type="match status" value="1"/>
</dbReference>
<dbReference type="InterPro" id="IPR014922">
    <property type="entry name" value="YdhG-like"/>
</dbReference>
<evidence type="ECO:0000313" key="3">
    <source>
        <dbReference type="Proteomes" id="UP000183988"/>
    </source>
</evidence>
<accession>A0A1M5INV0</accession>
<dbReference type="PIRSF" id="PIRSF021308">
    <property type="entry name" value="UCP021308"/>
    <property type="match status" value="1"/>
</dbReference>
<dbReference type="SUPFAM" id="SSF159888">
    <property type="entry name" value="YdhG-like"/>
    <property type="match status" value="1"/>
</dbReference>
<keyword evidence="3" id="KW-1185">Reference proteome</keyword>
<dbReference type="InterPro" id="IPR016786">
    <property type="entry name" value="YdeI_bac"/>
</dbReference>
<dbReference type="STRING" id="930117.SAMN05216225_102516"/>
<dbReference type="Pfam" id="PF13376">
    <property type="entry name" value="OmdA"/>
    <property type="match status" value="1"/>
</dbReference>
<sequence length="192" mass="22462">MNPKVDEYLSNENNWQEHMEELRRIILDCGLTEELKWNLPCYMLEKGNIVIIQGFKEYCAIMFFKGSLMKDPNGILTRPGKNSQAQRQIRFTSVQEIIEMENIIKAYIQEAMEVEKAGLEVTFKKSTDYAIPEELHSKFDEIPDLKTAFEKLTPGRQKAYIIYFSNAKQSKTRESRVEKYIQHILDGKGLRD</sequence>
<dbReference type="Proteomes" id="UP000183988">
    <property type="component" value="Unassembled WGS sequence"/>
</dbReference>
<dbReference type="Gene3D" id="3.90.1150.200">
    <property type="match status" value="1"/>
</dbReference>
<protein>
    <submittedName>
        <fullName evidence="2">Uncharacterized conserved protein YdeI, YjbR/CyaY-like superfamily, DUF1801 family</fullName>
    </submittedName>
</protein>
<organism evidence="2 3">
    <name type="scientific">Ornithinibacillus halophilus</name>
    <dbReference type="NCBI Taxonomy" id="930117"/>
    <lineage>
        <taxon>Bacteria</taxon>
        <taxon>Bacillati</taxon>
        <taxon>Bacillota</taxon>
        <taxon>Bacilli</taxon>
        <taxon>Bacillales</taxon>
        <taxon>Bacillaceae</taxon>
        <taxon>Ornithinibacillus</taxon>
    </lineage>
</organism>
<gene>
    <name evidence="2" type="ORF">SAMN05216225_102516</name>
</gene>
<name>A0A1M5INV0_9BACI</name>
<evidence type="ECO:0000313" key="2">
    <source>
        <dbReference type="EMBL" id="SHG29921.1"/>
    </source>
</evidence>